<reference evidence="1 2" key="1">
    <citation type="submission" date="2019-08" db="EMBL/GenBank/DDBJ databases">
        <title>The genome of the soybean aphid Biotype 1, its phylome, world population structure and adaptation to the North American continent.</title>
        <authorList>
            <person name="Giordano R."/>
            <person name="Donthu R.K."/>
            <person name="Hernandez A.G."/>
            <person name="Wright C.L."/>
            <person name="Zimin A.V."/>
        </authorList>
    </citation>
    <scope>NUCLEOTIDE SEQUENCE [LARGE SCALE GENOMIC DNA]</scope>
    <source>
        <tissue evidence="1">Whole aphids</tissue>
    </source>
</reference>
<dbReference type="Proteomes" id="UP000475862">
    <property type="component" value="Unassembled WGS sequence"/>
</dbReference>
<sequence>MSSPDRNYNVWIIGYIRQPYPTEHQMLIDCIPMEMTANKIAENLTTFNPLGVIISGFRESKYSDSFPVISDTVVKTLQIEHYRTSSSISFYFLHRDIGLIKWRELSLTICVLKITMKILNKRKKVSILTSDRNSDIKYPKITASLASMSKCGIPMLHVSHKVCLYSSNFQAAEPISNNITCGLPSTNHRPVNNYYK</sequence>
<gene>
    <name evidence="1" type="ORF">AGLY_011921</name>
</gene>
<evidence type="ECO:0000313" key="2">
    <source>
        <dbReference type="Proteomes" id="UP000475862"/>
    </source>
</evidence>
<dbReference type="AlphaFoldDB" id="A0A6G0TAK7"/>
<dbReference type="EMBL" id="VYZN01000045">
    <property type="protein sequence ID" value="KAE9529245.1"/>
    <property type="molecule type" value="Genomic_DNA"/>
</dbReference>
<protein>
    <submittedName>
        <fullName evidence="1">Uncharacterized protein</fullName>
    </submittedName>
</protein>
<name>A0A6G0TAK7_APHGL</name>
<organism evidence="1 2">
    <name type="scientific">Aphis glycines</name>
    <name type="common">Soybean aphid</name>
    <dbReference type="NCBI Taxonomy" id="307491"/>
    <lineage>
        <taxon>Eukaryota</taxon>
        <taxon>Metazoa</taxon>
        <taxon>Ecdysozoa</taxon>
        <taxon>Arthropoda</taxon>
        <taxon>Hexapoda</taxon>
        <taxon>Insecta</taxon>
        <taxon>Pterygota</taxon>
        <taxon>Neoptera</taxon>
        <taxon>Paraneoptera</taxon>
        <taxon>Hemiptera</taxon>
        <taxon>Sternorrhyncha</taxon>
        <taxon>Aphidomorpha</taxon>
        <taxon>Aphidoidea</taxon>
        <taxon>Aphididae</taxon>
        <taxon>Aphidini</taxon>
        <taxon>Aphis</taxon>
        <taxon>Aphis</taxon>
    </lineage>
</organism>
<proteinExistence type="predicted"/>
<evidence type="ECO:0000313" key="1">
    <source>
        <dbReference type="EMBL" id="KAE9529245.1"/>
    </source>
</evidence>
<accession>A0A6G0TAK7</accession>
<comment type="caution">
    <text evidence="1">The sequence shown here is derived from an EMBL/GenBank/DDBJ whole genome shotgun (WGS) entry which is preliminary data.</text>
</comment>
<keyword evidence="2" id="KW-1185">Reference proteome</keyword>